<accession>A0A5E6M913</accession>
<dbReference type="OrthoDB" id="5339834at2"/>
<reference evidence="1 2" key="1">
    <citation type="submission" date="2019-09" db="EMBL/GenBank/DDBJ databases">
        <authorList>
            <person name="Cremers G."/>
        </authorList>
    </citation>
    <scope>NUCLEOTIDE SEQUENCE [LARGE SCALE GENOMIC DNA]</scope>
    <source>
        <strain evidence="1">4A</strain>
    </source>
</reference>
<evidence type="ECO:0008006" key="3">
    <source>
        <dbReference type="Google" id="ProtNLM"/>
    </source>
</evidence>
<sequence length="149" mass="16734">MRIDILITADLGHLKAYRVSVDELTGKPHIQILADQVLPDAHKKLGDIETDEPGRYSVRTGKITLGRPAGEQNTIELEIRKRLLGQLAHEIDALIHREDCKRWGLAACSEVLPRLLEKLSSATRERLIKTIPSDLTKLDKEDVLARFLG</sequence>
<name>A0A5E6M913_9BACT</name>
<dbReference type="InterPro" id="IPR019291">
    <property type="entry name" value="Host_attachment_protein"/>
</dbReference>
<evidence type="ECO:0000313" key="2">
    <source>
        <dbReference type="Proteomes" id="UP000334923"/>
    </source>
</evidence>
<gene>
    <name evidence="1" type="ORF">MAMT_00732</name>
</gene>
<dbReference type="Proteomes" id="UP000334923">
    <property type="component" value="Unassembled WGS sequence"/>
</dbReference>
<protein>
    <recommendedName>
        <fullName evidence="3">Protein required for attachment to host cells</fullName>
    </recommendedName>
</protein>
<dbReference type="Pfam" id="PF10116">
    <property type="entry name" value="Host_attach"/>
    <property type="match status" value="1"/>
</dbReference>
<proteinExistence type="predicted"/>
<evidence type="ECO:0000313" key="1">
    <source>
        <dbReference type="EMBL" id="VVM05696.1"/>
    </source>
</evidence>
<dbReference type="RefSeq" id="WP_142659651.1">
    <property type="nucleotide sequence ID" value="NZ_CABFVA020000026.1"/>
</dbReference>
<dbReference type="AlphaFoldDB" id="A0A5E6M913"/>
<keyword evidence="2" id="KW-1185">Reference proteome</keyword>
<organism evidence="1 2">
    <name type="scientific">Methylacidimicrobium tartarophylax</name>
    <dbReference type="NCBI Taxonomy" id="1041768"/>
    <lineage>
        <taxon>Bacteria</taxon>
        <taxon>Pseudomonadati</taxon>
        <taxon>Verrucomicrobiota</taxon>
        <taxon>Methylacidimicrobium</taxon>
    </lineage>
</organism>
<dbReference type="EMBL" id="CABFVA020000026">
    <property type="protein sequence ID" value="VVM05696.1"/>
    <property type="molecule type" value="Genomic_DNA"/>
</dbReference>